<comment type="catalytic activity">
    <reaction evidence="11">
        <text>nitric oxide + Fe(III)-[cytochrome c] + H2O = Fe(II)-[cytochrome c] + nitrite + 2 H(+)</text>
        <dbReference type="Rhea" id="RHEA:15233"/>
        <dbReference type="Rhea" id="RHEA-COMP:10350"/>
        <dbReference type="Rhea" id="RHEA-COMP:14399"/>
        <dbReference type="ChEBI" id="CHEBI:15377"/>
        <dbReference type="ChEBI" id="CHEBI:15378"/>
        <dbReference type="ChEBI" id="CHEBI:16301"/>
        <dbReference type="ChEBI" id="CHEBI:16480"/>
        <dbReference type="ChEBI" id="CHEBI:29033"/>
        <dbReference type="ChEBI" id="CHEBI:29034"/>
        <dbReference type="EC" id="1.7.2.1"/>
    </reaction>
</comment>
<dbReference type="FunFam" id="2.60.40.420:FF:000093">
    <property type="entry name" value="Copper-containing nitrite reductase"/>
    <property type="match status" value="1"/>
</dbReference>
<evidence type="ECO:0000256" key="3">
    <source>
        <dbReference type="ARBA" id="ARBA00010609"/>
    </source>
</evidence>
<dbReference type="Gene3D" id="2.60.40.420">
    <property type="entry name" value="Cupredoxins - blue copper proteins"/>
    <property type="match status" value="2"/>
</dbReference>
<proteinExistence type="inferred from homology"/>
<reference evidence="15 16" key="1">
    <citation type="submission" date="2019-09" db="EMBL/GenBank/DDBJ databases">
        <authorList>
            <person name="Cremers G."/>
        </authorList>
    </citation>
    <scope>NUCLEOTIDE SEQUENCE [LARGE SCALE GENOMIC DNA]</scope>
    <source>
        <strain evidence="15">4A</strain>
    </source>
</reference>
<dbReference type="InterPro" id="IPR011707">
    <property type="entry name" value="Cu-oxidase-like_N"/>
</dbReference>
<evidence type="ECO:0000256" key="6">
    <source>
        <dbReference type="ARBA" id="ARBA00017290"/>
    </source>
</evidence>
<organism evidence="15 16">
    <name type="scientific">Methylacidimicrobium tartarophylax</name>
    <dbReference type="NCBI Taxonomy" id="1041768"/>
    <lineage>
        <taxon>Bacteria</taxon>
        <taxon>Pseudomonadati</taxon>
        <taxon>Verrucomicrobiota</taxon>
        <taxon>Methylacidimicrobium</taxon>
    </lineage>
</organism>
<evidence type="ECO:0000256" key="4">
    <source>
        <dbReference type="ARBA" id="ARBA00011233"/>
    </source>
</evidence>
<dbReference type="OrthoDB" id="9757546at2"/>
<feature type="domain" description="Plastocyanin-like" evidence="14">
    <location>
        <begin position="100"/>
        <end position="203"/>
    </location>
</feature>
<dbReference type="EC" id="1.7.2.1" evidence="5"/>
<gene>
    <name evidence="15" type="primary">nirK</name>
    <name evidence="15" type="ORF">MAMT_01708</name>
</gene>
<evidence type="ECO:0000313" key="16">
    <source>
        <dbReference type="Proteomes" id="UP000334923"/>
    </source>
</evidence>
<dbReference type="PANTHER" id="PTHR11709:SF394">
    <property type="entry name" value="FI03373P-RELATED"/>
    <property type="match status" value="1"/>
</dbReference>
<comment type="similarity">
    <text evidence="3">Belongs to the multicopper oxidase family.</text>
</comment>
<dbReference type="NCBIfam" id="TIGR02376">
    <property type="entry name" value="Cu_nitrite_red"/>
    <property type="match status" value="1"/>
</dbReference>
<evidence type="ECO:0000313" key="15">
    <source>
        <dbReference type="EMBL" id="VVM07361.1"/>
    </source>
</evidence>
<comment type="cofactor">
    <cofactor evidence="2 12">
        <name>Cu(2+)</name>
        <dbReference type="ChEBI" id="CHEBI:29036"/>
    </cofactor>
</comment>
<keyword evidence="8" id="KW-0677">Repeat</keyword>
<sequence length="372" mass="39475">MAQDQSCDWCGQRLISIRAAALSAVLGMLWHAPCVAQESQKTEPPAASSYNSADEAALPALPANLGRLPQPPVAPPVNRHKPTLVHVTLECKSVTGLLADGVGYQYWTYNGTVPGPMIRVRQGDTVELTLHNATDSLVSHSIDSHGVLGPGGGGAVTQTPPGATSVFQFKAMKPGVFIYHCATPMIPYHLAHGMYGLMVVEPPGGWPKVDREFYVMQGDMYLNGDPTQSGVHEAAVDKMVKETPDFVVFNGSAGSLGKEHPLKAKVGETVRIFFGNAGPNDVSSFHVIGEIFDKVHPEGACETLSNVQSTLVPAGGATMVEFKTVIPGRYILVDHSLGRLQKGAVGFLDVEGEPNPQVFQSFKAGSVGSDGH</sequence>
<keyword evidence="9 15" id="KW-0560">Oxidoreductase</keyword>
<feature type="binding site" description="type 1 copper site" evidence="12">
    <location>
        <position position="145"/>
    </location>
    <ligand>
        <name>Cu cation</name>
        <dbReference type="ChEBI" id="CHEBI:23378"/>
        <label>1</label>
    </ligand>
</feature>
<evidence type="ECO:0000256" key="1">
    <source>
        <dbReference type="ARBA" id="ARBA00001960"/>
    </source>
</evidence>
<evidence type="ECO:0000256" key="7">
    <source>
        <dbReference type="ARBA" id="ARBA00022723"/>
    </source>
</evidence>
<evidence type="ECO:0000256" key="5">
    <source>
        <dbReference type="ARBA" id="ARBA00011882"/>
    </source>
</evidence>
<feature type="signal peptide" evidence="13">
    <location>
        <begin position="1"/>
        <end position="36"/>
    </location>
</feature>
<dbReference type="AlphaFoldDB" id="A0A5E6MMU1"/>
<dbReference type="Pfam" id="PF07732">
    <property type="entry name" value="Cu-oxidase_3"/>
    <property type="match status" value="1"/>
</dbReference>
<dbReference type="InterPro" id="IPR001287">
    <property type="entry name" value="NO2-reductase_Cu"/>
</dbReference>
<feature type="binding site" description="type 1 copper site" evidence="12">
    <location>
        <position position="194"/>
    </location>
    <ligand>
        <name>Cu cation</name>
        <dbReference type="ChEBI" id="CHEBI:23378"/>
        <label>1</label>
    </ligand>
</feature>
<dbReference type="InterPro" id="IPR045087">
    <property type="entry name" value="Cu-oxidase_fam"/>
</dbReference>
<feature type="binding site" description="type 1 copper site" evidence="12">
    <location>
        <position position="140"/>
    </location>
    <ligand>
        <name>Cu cation</name>
        <dbReference type="ChEBI" id="CHEBI:23378"/>
        <label>1</label>
    </ligand>
</feature>
<dbReference type="PRINTS" id="PR00695">
    <property type="entry name" value="CUNO2RDTASE"/>
</dbReference>
<dbReference type="PANTHER" id="PTHR11709">
    <property type="entry name" value="MULTI-COPPER OXIDASE"/>
    <property type="match status" value="1"/>
</dbReference>
<dbReference type="EMBL" id="CABFVA020000090">
    <property type="protein sequence ID" value="VVM07361.1"/>
    <property type="molecule type" value="Genomic_DNA"/>
</dbReference>
<dbReference type="SUPFAM" id="SSF49503">
    <property type="entry name" value="Cupredoxins"/>
    <property type="match status" value="2"/>
</dbReference>
<dbReference type="Proteomes" id="UP000334923">
    <property type="component" value="Unassembled WGS sequence"/>
</dbReference>
<feature type="binding site" description="type 1 copper site" evidence="12">
    <location>
        <position position="189"/>
    </location>
    <ligand>
        <name>Cu cation</name>
        <dbReference type="ChEBI" id="CHEBI:23378"/>
        <label>1</label>
    </ligand>
</feature>
<dbReference type="InterPro" id="IPR008972">
    <property type="entry name" value="Cupredoxin"/>
</dbReference>
<dbReference type="CDD" id="cd11020">
    <property type="entry name" value="CuRO_1_CuNIR"/>
    <property type="match status" value="1"/>
</dbReference>
<dbReference type="CDD" id="cd04208">
    <property type="entry name" value="CuRO_2_CuNIR"/>
    <property type="match status" value="1"/>
</dbReference>
<name>A0A5E6MMU1_9BACT</name>
<dbReference type="GO" id="GO:0050421">
    <property type="term" value="F:nitrite reductase (NO-forming) activity"/>
    <property type="evidence" value="ECO:0007669"/>
    <property type="project" value="UniProtKB-EC"/>
</dbReference>
<feature type="chain" id="PRO_5022852382" description="Copper-containing nitrite reductase" evidence="13">
    <location>
        <begin position="37"/>
        <end position="372"/>
    </location>
</feature>
<keyword evidence="13" id="KW-0732">Signal</keyword>
<keyword evidence="10 12" id="KW-0186">Copper</keyword>
<keyword evidence="7 12" id="KW-0479">Metal-binding</keyword>
<keyword evidence="16" id="KW-1185">Reference proteome</keyword>
<evidence type="ECO:0000256" key="13">
    <source>
        <dbReference type="SAM" id="SignalP"/>
    </source>
</evidence>
<dbReference type="RefSeq" id="WP_142660518.1">
    <property type="nucleotide sequence ID" value="NZ_CABFVA020000090.1"/>
</dbReference>
<evidence type="ECO:0000256" key="12">
    <source>
        <dbReference type="PIRSR" id="PIRSR601287-1"/>
    </source>
</evidence>
<feature type="binding site" description="type 1 copper site" evidence="12">
    <location>
        <position position="335"/>
    </location>
    <ligand>
        <name>Cu cation</name>
        <dbReference type="ChEBI" id="CHEBI:23378"/>
        <label>1</label>
    </ligand>
</feature>
<comment type="subunit">
    <text evidence="4">Homotrimer.</text>
</comment>
<evidence type="ECO:0000256" key="10">
    <source>
        <dbReference type="ARBA" id="ARBA00023008"/>
    </source>
</evidence>
<comment type="cofactor">
    <cofactor evidence="1 12">
        <name>Cu(+)</name>
        <dbReference type="ChEBI" id="CHEBI:49552"/>
    </cofactor>
</comment>
<feature type="binding site" description="type 1 copper site" evidence="12">
    <location>
        <position position="181"/>
    </location>
    <ligand>
        <name>Cu cation</name>
        <dbReference type="ChEBI" id="CHEBI:23378"/>
        <label>1</label>
    </ligand>
</feature>
<dbReference type="GO" id="GO:0005507">
    <property type="term" value="F:copper ion binding"/>
    <property type="evidence" value="ECO:0007669"/>
    <property type="project" value="InterPro"/>
</dbReference>
<accession>A0A5E6MMU1</accession>
<evidence type="ECO:0000256" key="8">
    <source>
        <dbReference type="ARBA" id="ARBA00022737"/>
    </source>
</evidence>
<evidence type="ECO:0000259" key="14">
    <source>
        <dbReference type="Pfam" id="PF07732"/>
    </source>
</evidence>
<feature type="binding site" description="type 1 copper site" evidence="12">
    <location>
        <position position="180"/>
    </location>
    <ligand>
        <name>Cu cation</name>
        <dbReference type="ChEBI" id="CHEBI:23378"/>
        <label>1</label>
    </ligand>
</feature>
<evidence type="ECO:0000256" key="11">
    <source>
        <dbReference type="ARBA" id="ARBA00049340"/>
    </source>
</evidence>
<protein>
    <recommendedName>
        <fullName evidence="6">Copper-containing nitrite reductase</fullName>
        <ecNumber evidence="5">1.7.2.1</ecNumber>
    </recommendedName>
</protein>
<evidence type="ECO:0000256" key="2">
    <source>
        <dbReference type="ARBA" id="ARBA00001973"/>
    </source>
</evidence>
<evidence type="ECO:0000256" key="9">
    <source>
        <dbReference type="ARBA" id="ARBA00023002"/>
    </source>
</evidence>